<protein>
    <submittedName>
        <fullName evidence="7">RNA polymerase sigma-70 factor (ECF subfamily)</fullName>
    </submittedName>
</protein>
<evidence type="ECO:0000259" key="6">
    <source>
        <dbReference type="Pfam" id="PF08281"/>
    </source>
</evidence>
<evidence type="ECO:0000313" key="7">
    <source>
        <dbReference type="EMBL" id="MBP1937204.1"/>
    </source>
</evidence>
<accession>A0ABS4H3U5</accession>
<evidence type="ECO:0000256" key="2">
    <source>
        <dbReference type="ARBA" id="ARBA00023015"/>
    </source>
</evidence>
<keyword evidence="2" id="KW-0805">Transcription regulation</keyword>
<name>A0ABS4H3U5_9BACL</name>
<dbReference type="EMBL" id="JAGGKP010000004">
    <property type="protein sequence ID" value="MBP1937204.1"/>
    <property type="molecule type" value="Genomic_DNA"/>
</dbReference>
<comment type="caution">
    <text evidence="7">The sequence shown here is derived from an EMBL/GenBank/DDBJ whole genome shotgun (WGS) entry which is preliminary data.</text>
</comment>
<dbReference type="RefSeq" id="WP_209849170.1">
    <property type="nucleotide sequence ID" value="NZ_CBCRVE010000008.1"/>
</dbReference>
<reference evidence="7 8" key="1">
    <citation type="submission" date="2021-03" db="EMBL/GenBank/DDBJ databases">
        <title>Genomic Encyclopedia of Type Strains, Phase IV (KMG-IV): sequencing the most valuable type-strain genomes for metagenomic binning, comparative biology and taxonomic classification.</title>
        <authorList>
            <person name="Goeker M."/>
        </authorList>
    </citation>
    <scope>NUCLEOTIDE SEQUENCE [LARGE SCALE GENOMIC DNA]</scope>
    <source>
        <strain evidence="7 8">DSM 23491</strain>
    </source>
</reference>
<dbReference type="CDD" id="cd06171">
    <property type="entry name" value="Sigma70_r4"/>
    <property type="match status" value="1"/>
</dbReference>
<dbReference type="InterPro" id="IPR039425">
    <property type="entry name" value="RNA_pol_sigma-70-like"/>
</dbReference>
<organism evidence="7 8">
    <name type="scientific">Paenibacillus sediminis</name>
    <dbReference type="NCBI Taxonomy" id="664909"/>
    <lineage>
        <taxon>Bacteria</taxon>
        <taxon>Bacillati</taxon>
        <taxon>Bacillota</taxon>
        <taxon>Bacilli</taxon>
        <taxon>Bacillales</taxon>
        <taxon>Paenibacillaceae</taxon>
        <taxon>Paenibacillus</taxon>
    </lineage>
</organism>
<keyword evidence="3" id="KW-0731">Sigma factor</keyword>
<dbReference type="Pfam" id="PF04542">
    <property type="entry name" value="Sigma70_r2"/>
    <property type="match status" value="1"/>
</dbReference>
<feature type="domain" description="RNA polymerase sigma factor 70 region 4 type 2" evidence="6">
    <location>
        <begin position="102"/>
        <end position="152"/>
    </location>
</feature>
<dbReference type="SUPFAM" id="SSF88659">
    <property type="entry name" value="Sigma3 and sigma4 domains of RNA polymerase sigma factors"/>
    <property type="match status" value="1"/>
</dbReference>
<dbReference type="Gene3D" id="1.10.1740.10">
    <property type="match status" value="1"/>
</dbReference>
<comment type="similarity">
    <text evidence="1">Belongs to the sigma-70 factor family. ECF subfamily.</text>
</comment>
<dbReference type="Proteomes" id="UP001519273">
    <property type="component" value="Unassembled WGS sequence"/>
</dbReference>
<keyword evidence="4" id="KW-0804">Transcription</keyword>
<dbReference type="InterPro" id="IPR014284">
    <property type="entry name" value="RNA_pol_sigma-70_dom"/>
</dbReference>
<dbReference type="PANTHER" id="PTHR43133">
    <property type="entry name" value="RNA POLYMERASE ECF-TYPE SIGMA FACTO"/>
    <property type="match status" value="1"/>
</dbReference>
<dbReference type="InterPro" id="IPR013249">
    <property type="entry name" value="RNA_pol_sigma70_r4_t2"/>
</dbReference>
<dbReference type="SUPFAM" id="SSF88946">
    <property type="entry name" value="Sigma2 domain of RNA polymerase sigma factors"/>
    <property type="match status" value="1"/>
</dbReference>
<dbReference type="Pfam" id="PF08281">
    <property type="entry name" value="Sigma70_r4_2"/>
    <property type="match status" value="1"/>
</dbReference>
<keyword evidence="8" id="KW-1185">Reference proteome</keyword>
<gene>
    <name evidence="7" type="ORF">J2Z20_002097</name>
</gene>
<dbReference type="PANTHER" id="PTHR43133:SF57">
    <property type="entry name" value="RNA POLYMERASE SIGMA-70 FACTOR"/>
    <property type="match status" value="1"/>
</dbReference>
<feature type="domain" description="RNA polymerase sigma-70 region 2" evidence="5">
    <location>
        <begin position="7"/>
        <end position="74"/>
    </location>
</feature>
<dbReference type="InterPro" id="IPR007627">
    <property type="entry name" value="RNA_pol_sigma70_r2"/>
</dbReference>
<dbReference type="Gene3D" id="1.10.10.10">
    <property type="entry name" value="Winged helix-like DNA-binding domain superfamily/Winged helix DNA-binding domain"/>
    <property type="match status" value="1"/>
</dbReference>
<dbReference type="InterPro" id="IPR036388">
    <property type="entry name" value="WH-like_DNA-bd_sf"/>
</dbReference>
<evidence type="ECO:0000256" key="4">
    <source>
        <dbReference type="ARBA" id="ARBA00023163"/>
    </source>
</evidence>
<dbReference type="NCBIfam" id="TIGR02937">
    <property type="entry name" value="sigma70-ECF"/>
    <property type="match status" value="1"/>
</dbReference>
<dbReference type="InterPro" id="IPR013324">
    <property type="entry name" value="RNA_pol_sigma_r3/r4-like"/>
</dbReference>
<evidence type="ECO:0000259" key="5">
    <source>
        <dbReference type="Pfam" id="PF04542"/>
    </source>
</evidence>
<dbReference type="InterPro" id="IPR013325">
    <property type="entry name" value="RNA_pol_sigma_r2"/>
</dbReference>
<sequence length="171" mass="20293">MDWEQIWRQHWQEIYRFIAYRVSDRQEAEDLTQETFLRAIRTEARYIENNDNIVGLLKTIARNLIIDKWRSSKKTNNQVPLEMEFAISSPEKGPEEEVVQMDEVRRALSLLNEEQQQVITYRLLRGFSVKDTAELLGKSESSIKTTQFRAIEMIRKILTRTGGMDYGYSRR</sequence>
<proteinExistence type="inferred from homology"/>
<evidence type="ECO:0000313" key="8">
    <source>
        <dbReference type="Proteomes" id="UP001519273"/>
    </source>
</evidence>
<evidence type="ECO:0000256" key="1">
    <source>
        <dbReference type="ARBA" id="ARBA00010641"/>
    </source>
</evidence>
<evidence type="ECO:0000256" key="3">
    <source>
        <dbReference type="ARBA" id="ARBA00023082"/>
    </source>
</evidence>